<dbReference type="Gene3D" id="3.90.640.10">
    <property type="entry name" value="Actin, Chain A, domain 4"/>
    <property type="match status" value="1"/>
</dbReference>
<dbReference type="Pfam" id="PF00012">
    <property type="entry name" value="HSP70"/>
    <property type="match status" value="2"/>
</dbReference>
<dbReference type="PRINTS" id="PR00301">
    <property type="entry name" value="HEATSHOCK70"/>
</dbReference>
<dbReference type="Gene3D" id="3.30.420.40">
    <property type="match status" value="2"/>
</dbReference>
<dbReference type="InterPro" id="IPR013126">
    <property type="entry name" value="Hsp_70_fam"/>
</dbReference>
<accession>A0A510UYU8</accession>
<dbReference type="AlphaFoldDB" id="A0A510UYU8"/>
<evidence type="ECO:0000256" key="3">
    <source>
        <dbReference type="ARBA" id="ARBA00022840"/>
    </source>
</evidence>
<evidence type="ECO:0008006" key="9">
    <source>
        <dbReference type="Google" id="ProtNLM"/>
    </source>
</evidence>
<dbReference type="InterPro" id="IPR043129">
    <property type="entry name" value="ATPase_NBD"/>
</dbReference>
<sequence>MSSYTLGIDVGTAYTAAAVWRDGRAATVALGDRTDTIPSAVLLRPDGALLVGDAAVRRGVLEPERLGRGFKRRMGDPTGLLLGDESFAPEVLTGTLLRWVVETVTAREGGPAAHVTLTCPAAWGDLRRDLLVAAAGEATMTDVGLLAEPVAAAVHYAALRRVPTGAVVAVYDFGGGTFDAAVVEKTADGYELRGEPGGDEHIGGQDVDQVVMNHVAATLGRAWTSLDPDEPAVRHGLAAVREAAVLAKETLSQDVEATIPVILPGITREVRMTRGELEGAIRIDVLRTIDTLARTIESAGLAPQELDAILLTGGSSRIPLVSELIAAELGVPVVVDAHPKYAVCLGAALTAASRLSLPVDAPIVPPAPGPETAPPVEDLSHLLAASDDGAAAAVQADPRALGITAPVDDVVAPAPGTRLALRYLTSKDTLEARWTGDSRRGLRVALVVVGVAVALVAGLSALTLLRP</sequence>
<dbReference type="OrthoDB" id="9766019at2"/>
<comment type="similarity">
    <text evidence="1">Belongs to the heat shock protein 70 family.</text>
</comment>
<keyword evidence="6" id="KW-1133">Transmembrane helix</keyword>
<keyword evidence="6" id="KW-0472">Membrane</keyword>
<keyword evidence="2" id="KW-0547">Nucleotide-binding</keyword>
<keyword evidence="8" id="KW-1185">Reference proteome</keyword>
<dbReference type="RefSeq" id="WP_146925323.1">
    <property type="nucleotide sequence ID" value="NZ_BJUB01000001.1"/>
</dbReference>
<evidence type="ECO:0000256" key="6">
    <source>
        <dbReference type="SAM" id="Phobius"/>
    </source>
</evidence>
<dbReference type="Proteomes" id="UP000321118">
    <property type="component" value="Unassembled WGS sequence"/>
</dbReference>
<keyword evidence="5" id="KW-0143">Chaperone</keyword>
<evidence type="ECO:0000256" key="1">
    <source>
        <dbReference type="ARBA" id="ARBA00007381"/>
    </source>
</evidence>
<dbReference type="GO" id="GO:0140662">
    <property type="term" value="F:ATP-dependent protein folding chaperone"/>
    <property type="evidence" value="ECO:0007669"/>
    <property type="project" value="InterPro"/>
</dbReference>
<protein>
    <recommendedName>
        <fullName evidence="9">Molecular chaperone DnaK</fullName>
    </recommendedName>
</protein>
<keyword evidence="3" id="KW-0067">ATP-binding</keyword>
<comment type="caution">
    <text evidence="7">The sequence shown here is derived from an EMBL/GenBank/DDBJ whole genome shotgun (WGS) entry which is preliminary data.</text>
</comment>
<evidence type="ECO:0000313" key="8">
    <source>
        <dbReference type="Proteomes" id="UP000321118"/>
    </source>
</evidence>
<evidence type="ECO:0000256" key="4">
    <source>
        <dbReference type="ARBA" id="ARBA00023016"/>
    </source>
</evidence>
<evidence type="ECO:0000313" key="7">
    <source>
        <dbReference type="EMBL" id="GEK19828.1"/>
    </source>
</evidence>
<name>A0A510UYU8_9CELL</name>
<dbReference type="PANTHER" id="PTHR19375">
    <property type="entry name" value="HEAT SHOCK PROTEIN 70KDA"/>
    <property type="match status" value="1"/>
</dbReference>
<dbReference type="PROSITE" id="PS01036">
    <property type="entry name" value="HSP70_3"/>
    <property type="match status" value="1"/>
</dbReference>
<organism evidence="7 8">
    <name type="scientific">Cellulomonas xylanilytica</name>
    <dbReference type="NCBI Taxonomy" id="233583"/>
    <lineage>
        <taxon>Bacteria</taxon>
        <taxon>Bacillati</taxon>
        <taxon>Actinomycetota</taxon>
        <taxon>Actinomycetes</taxon>
        <taxon>Micrococcales</taxon>
        <taxon>Cellulomonadaceae</taxon>
        <taxon>Cellulomonas</taxon>
    </lineage>
</organism>
<dbReference type="EMBL" id="BJUB01000001">
    <property type="protein sequence ID" value="GEK19828.1"/>
    <property type="molecule type" value="Genomic_DNA"/>
</dbReference>
<dbReference type="FunFam" id="3.30.420.40:FF:000028">
    <property type="entry name" value="heat shock 70 kDa protein-like"/>
    <property type="match status" value="1"/>
</dbReference>
<evidence type="ECO:0000256" key="5">
    <source>
        <dbReference type="ARBA" id="ARBA00023186"/>
    </source>
</evidence>
<dbReference type="GO" id="GO:0005524">
    <property type="term" value="F:ATP binding"/>
    <property type="evidence" value="ECO:0007669"/>
    <property type="project" value="UniProtKB-KW"/>
</dbReference>
<proteinExistence type="inferred from homology"/>
<keyword evidence="6" id="KW-0812">Transmembrane</keyword>
<reference evidence="7 8" key="1">
    <citation type="submission" date="2019-07" db="EMBL/GenBank/DDBJ databases">
        <title>Whole genome shotgun sequence of Cellulomonas xylanilytica NBRC 101102.</title>
        <authorList>
            <person name="Hosoyama A."/>
            <person name="Uohara A."/>
            <person name="Ohji S."/>
            <person name="Ichikawa N."/>
        </authorList>
    </citation>
    <scope>NUCLEOTIDE SEQUENCE [LARGE SCALE GENOMIC DNA]</scope>
    <source>
        <strain evidence="7 8">NBRC 101102</strain>
    </source>
</reference>
<evidence type="ECO:0000256" key="2">
    <source>
        <dbReference type="ARBA" id="ARBA00022741"/>
    </source>
</evidence>
<dbReference type="InterPro" id="IPR018181">
    <property type="entry name" value="Heat_shock_70_CS"/>
</dbReference>
<feature type="transmembrane region" description="Helical" evidence="6">
    <location>
        <begin position="444"/>
        <end position="465"/>
    </location>
</feature>
<gene>
    <name evidence="7" type="ORF">CXY01_03480</name>
</gene>
<keyword evidence="4" id="KW-0346">Stress response</keyword>
<dbReference type="SUPFAM" id="SSF53067">
    <property type="entry name" value="Actin-like ATPase domain"/>
    <property type="match status" value="2"/>
</dbReference>